<dbReference type="InterPro" id="IPR036737">
    <property type="entry name" value="OmpA-like_sf"/>
</dbReference>
<reference evidence="2" key="1">
    <citation type="journal article" date="2021" name="PeerJ">
        <title>Extensive microbial diversity within the chicken gut microbiome revealed by metagenomics and culture.</title>
        <authorList>
            <person name="Gilroy R."/>
            <person name="Ravi A."/>
            <person name="Getino M."/>
            <person name="Pursley I."/>
            <person name="Horton D.L."/>
            <person name="Alikhan N.F."/>
            <person name="Baker D."/>
            <person name="Gharbi K."/>
            <person name="Hall N."/>
            <person name="Watson M."/>
            <person name="Adriaenssens E.M."/>
            <person name="Foster-Nyarko E."/>
            <person name="Jarju S."/>
            <person name="Secka A."/>
            <person name="Antonio M."/>
            <person name="Oren A."/>
            <person name="Chaudhuri R.R."/>
            <person name="La Ragione R."/>
            <person name="Hildebrand F."/>
            <person name="Pallen M.J."/>
        </authorList>
    </citation>
    <scope>NUCLEOTIDE SEQUENCE</scope>
    <source>
        <strain evidence="2">ChiBcec15-1070</strain>
    </source>
</reference>
<comment type="caution">
    <text evidence="2">The sequence shown here is derived from an EMBL/GenBank/DDBJ whole genome shotgun (WGS) entry which is preliminary data.</text>
</comment>
<proteinExistence type="predicted"/>
<protein>
    <recommendedName>
        <fullName evidence="4">OmpA-like domain-containing protein</fullName>
    </recommendedName>
</protein>
<reference evidence="2" key="2">
    <citation type="submission" date="2021-04" db="EMBL/GenBank/DDBJ databases">
        <authorList>
            <person name="Gilroy R."/>
        </authorList>
    </citation>
    <scope>NUCLEOTIDE SEQUENCE</scope>
    <source>
        <strain evidence="2">ChiBcec15-1070</strain>
    </source>
</reference>
<sequence>MENNTKGSYFWTSYSDLMTSLFFIMLVLFVLMIALLYQQVRITQRERDLIRNRLREIEQIIESTKNLDKKYFRYEAAYKKYVLNIAVSFPTGESRIDRLQDPESLGRLREAGHAIQQFLAQNDTTQYLLIIEGQASRDRYLRNYELSYERALGLLRYWAEESPLEGNPLGRNCEILIAGSGDNTIETGAWREQGDEAKNQRFLIYLLPKNIIPEKDHDFH</sequence>
<evidence type="ECO:0008006" key="4">
    <source>
        <dbReference type="Google" id="ProtNLM"/>
    </source>
</evidence>
<dbReference type="AlphaFoldDB" id="A0A9D1QCC5"/>
<accession>A0A9D1QCC5</accession>
<keyword evidence="1" id="KW-1133">Transmembrane helix</keyword>
<keyword evidence="1" id="KW-0472">Membrane</keyword>
<gene>
    <name evidence="2" type="ORF">H9888_03230</name>
</gene>
<feature type="transmembrane region" description="Helical" evidence="1">
    <location>
        <begin position="20"/>
        <end position="37"/>
    </location>
</feature>
<keyword evidence="1" id="KW-0812">Transmembrane</keyword>
<evidence type="ECO:0000313" key="3">
    <source>
        <dbReference type="Proteomes" id="UP000823926"/>
    </source>
</evidence>
<evidence type="ECO:0000256" key="1">
    <source>
        <dbReference type="SAM" id="Phobius"/>
    </source>
</evidence>
<name>A0A9D1QCC5_9BACT</name>
<evidence type="ECO:0000313" key="2">
    <source>
        <dbReference type="EMBL" id="HIW10493.1"/>
    </source>
</evidence>
<organism evidence="2 3">
    <name type="scientific">Candidatus Rikenella faecigallinarum</name>
    <dbReference type="NCBI Taxonomy" id="2838745"/>
    <lineage>
        <taxon>Bacteria</taxon>
        <taxon>Pseudomonadati</taxon>
        <taxon>Bacteroidota</taxon>
        <taxon>Bacteroidia</taxon>
        <taxon>Bacteroidales</taxon>
        <taxon>Rikenellaceae</taxon>
        <taxon>Rikenella</taxon>
    </lineage>
</organism>
<dbReference type="Gene3D" id="3.30.1330.60">
    <property type="entry name" value="OmpA-like domain"/>
    <property type="match status" value="1"/>
</dbReference>
<dbReference type="EMBL" id="DXHL01000019">
    <property type="protein sequence ID" value="HIW10493.1"/>
    <property type="molecule type" value="Genomic_DNA"/>
</dbReference>
<dbReference type="Proteomes" id="UP000823926">
    <property type="component" value="Unassembled WGS sequence"/>
</dbReference>